<feature type="domain" description="Integrase catalytic" evidence="2">
    <location>
        <begin position="115"/>
        <end position="293"/>
    </location>
</feature>
<comment type="caution">
    <text evidence="3">The sequence shown here is derived from an EMBL/GenBank/DDBJ whole genome shotgun (WGS) entry which is preliminary data.</text>
</comment>
<feature type="compositionally biased region" description="Low complexity" evidence="1">
    <location>
        <begin position="414"/>
        <end position="434"/>
    </location>
</feature>
<dbReference type="GO" id="GO:0003676">
    <property type="term" value="F:nucleic acid binding"/>
    <property type="evidence" value="ECO:0007669"/>
    <property type="project" value="InterPro"/>
</dbReference>
<evidence type="ECO:0000313" key="3">
    <source>
        <dbReference type="EMBL" id="KAJ9566142.1"/>
    </source>
</evidence>
<feature type="region of interest" description="Disordered" evidence="1">
    <location>
        <begin position="382"/>
        <end position="437"/>
    </location>
</feature>
<feature type="compositionally biased region" description="Polar residues" evidence="1">
    <location>
        <begin position="390"/>
        <end position="413"/>
    </location>
</feature>
<evidence type="ECO:0000313" key="4">
    <source>
        <dbReference type="Proteomes" id="UP001172457"/>
    </source>
</evidence>
<accession>A0AA38UA98</accession>
<keyword evidence="4" id="KW-1185">Reference proteome</keyword>
<dbReference type="InterPro" id="IPR043502">
    <property type="entry name" value="DNA/RNA_pol_sf"/>
</dbReference>
<dbReference type="GO" id="GO:0015074">
    <property type="term" value="P:DNA integration"/>
    <property type="evidence" value="ECO:0007669"/>
    <property type="project" value="InterPro"/>
</dbReference>
<protein>
    <recommendedName>
        <fullName evidence="2">Integrase catalytic domain-containing protein</fullName>
    </recommendedName>
</protein>
<dbReference type="PANTHER" id="PTHR11439:SF500">
    <property type="entry name" value="RNA-DIRECTED DNA POLYMERASE"/>
    <property type="match status" value="1"/>
</dbReference>
<dbReference type="Gene3D" id="3.30.420.10">
    <property type="entry name" value="Ribonuclease H-like superfamily/Ribonuclease H"/>
    <property type="match status" value="1"/>
</dbReference>
<evidence type="ECO:0000259" key="2">
    <source>
        <dbReference type="PROSITE" id="PS50994"/>
    </source>
</evidence>
<dbReference type="Proteomes" id="UP001172457">
    <property type="component" value="Chromosome 1"/>
</dbReference>
<dbReference type="InterPro" id="IPR013103">
    <property type="entry name" value="RVT_2"/>
</dbReference>
<reference evidence="3" key="1">
    <citation type="submission" date="2023-03" db="EMBL/GenBank/DDBJ databases">
        <title>Chromosome-scale reference genome and RAD-based genetic map of yellow starthistle (Centaurea solstitialis) reveal putative structural variation and QTLs associated with invader traits.</title>
        <authorList>
            <person name="Reatini B."/>
            <person name="Cang F.A."/>
            <person name="Jiang Q."/>
            <person name="Mckibben M.T.W."/>
            <person name="Barker M.S."/>
            <person name="Rieseberg L.H."/>
            <person name="Dlugosch K.M."/>
        </authorList>
    </citation>
    <scope>NUCLEOTIDE SEQUENCE</scope>
    <source>
        <strain evidence="3">CAN-66</strain>
        <tissue evidence="3">Leaf</tissue>
    </source>
</reference>
<organism evidence="3 4">
    <name type="scientific">Centaurea solstitialis</name>
    <name type="common">yellow star-thistle</name>
    <dbReference type="NCBI Taxonomy" id="347529"/>
    <lineage>
        <taxon>Eukaryota</taxon>
        <taxon>Viridiplantae</taxon>
        <taxon>Streptophyta</taxon>
        <taxon>Embryophyta</taxon>
        <taxon>Tracheophyta</taxon>
        <taxon>Spermatophyta</taxon>
        <taxon>Magnoliopsida</taxon>
        <taxon>eudicotyledons</taxon>
        <taxon>Gunneridae</taxon>
        <taxon>Pentapetalae</taxon>
        <taxon>asterids</taxon>
        <taxon>campanulids</taxon>
        <taxon>Asterales</taxon>
        <taxon>Asteraceae</taxon>
        <taxon>Carduoideae</taxon>
        <taxon>Cardueae</taxon>
        <taxon>Centaureinae</taxon>
        <taxon>Centaurea</taxon>
    </lineage>
</organism>
<evidence type="ECO:0000256" key="1">
    <source>
        <dbReference type="SAM" id="MobiDB-lite"/>
    </source>
</evidence>
<dbReference type="PROSITE" id="PS50994">
    <property type="entry name" value="INTEGRASE"/>
    <property type="match status" value="1"/>
</dbReference>
<dbReference type="CDD" id="cd09272">
    <property type="entry name" value="RNase_HI_RT_Ty1"/>
    <property type="match status" value="1"/>
</dbReference>
<dbReference type="Pfam" id="PF07727">
    <property type="entry name" value="RVT_2"/>
    <property type="match status" value="1"/>
</dbReference>
<dbReference type="InterPro" id="IPR012337">
    <property type="entry name" value="RNaseH-like_sf"/>
</dbReference>
<dbReference type="InterPro" id="IPR036397">
    <property type="entry name" value="RNaseH_sf"/>
</dbReference>
<dbReference type="EMBL" id="JARYMX010000001">
    <property type="protein sequence ID" value="KAJ9566142.1"/>
    <property type="molecule type" value="Genomic_DNA"/>
</dbReference>
<dbReference type="AlphaFoldDB" id="A0AA38UA98"/>
<dbReference type="InterPro" id="IPR057670">
    <property type="entry name" value="SH3_retrovirus"/>
</dbReference>
<proteinExistence type="predicted"/>
<sequence length="915" mass="101202">MNSSGVATGNQPWIVNSSGVVTGNQPWVMSSFGVATGNQTYNQQSQSGSPNCDLQGFYATGPAYTAGQSFDQRIFGRNPAEFGPAHFNTWASHQANYSGLSAQVGNLADIYTAVESWIPDSGATAHMTADPNLIHDAKVYSGPSKVVVGNGIPSQGQFSTTFCLTRTTSFPCLLPFRKIIDIPGWGILPITFSQKFLFLCDGALELTQGQMGTFLSNSGIIPRISCPYTPEQNGLAEHKNQHLSEIARALVFHAHLPKDFWYDAYATTAFLINRLPSHTLSHSSPYTLLFHKQPNYTNFRTFGCLCYPFLGSTRDDKLSPKSVACVFLGYASSHKGYLCFDPVMSKTYTSRHVAFHESIFPFQSLMHPSSLDPTVNIPSLSDIAPAPSFESPNSMSTSMPTIQSESSVPPTFQSESSVPPTSHSESSVPPTSSSMYQSVHPMVTRTRDHTCTPKTFTDHVLYHTSFETPPDTEPSTFAKAQKWLVWWDAMKAEMAALHSNGTWELVPAPSCTNVIGNKWVYRIKRHADGTVSRYKAYLVAKGFLQTEGVDYTETFSPVVKPTTIRLVLSVAYSRGWNIGQVDVNNAFLHAYVLIYVDDIIITGSSSQFVGELIQKLHARFALKDLGELNYFLGVQAEFTDHGLHLSQERYLLDLLQRTGMSECKPLSSPVSPGRQLSQFSGIPLDDPSLYRGMVGALQYLVLTRREIAYAVSKVSQFLQRPTDRHWISVKRILRYRKGTSSHGLVLHRSTSCAIHAYADADWAGCPNDRRSTTGYCVFLGSNLISWSSKKQHTVARSTTEAEYRALAHAAAELKWICSLIGELRVTLPSAPTLWCDNLGATYLAANPVFHQRTKHLEIDLHFIRDMVLTRTLCVKYVPTNSLIADVLTKGLTSARFVRLKSKLHIIPNVKLEGGC</sequence>
<dbReference type="InterPro" id="IPR001584">
    <property type="entry name" value="Integrase_cat-core"/>
</dbReference>
<name>A0AA38UA98_9ASTR</name>
<dbReference type="SUPFAM" id="SSF53098">
    <property type="entry name" value="Ribonuclease H-like"/>
    <property type="match status" value="1"/>
</dbReference>
<dbReference type="SUPFAM" id="SSF56672">
    <property type="entry name" value="DNA/RNA polymerases"/>
    <property type="match status" value="1"/>
</dbReference>
<dbReference type="Pfam" id="PF25597">
    <property type="entry name" value="SH3_retrovirus"/>
    <property type="match status" value="1"/>
</dbReference>
<dbReference type="PANTHER" id="PTHR11439">
    <property type="entry name" value="GAG-POL-RELATED RETROTRANSPOSON"/>
    <property type="match status" value="1"/>
</dbReference>
<gene>
    <name evidence="3" type="ORF">OSB04_002108</name>
</gene>